<dbReference type="EMBL" id="JAJFAZ020000001">
    <property type="protein sequence ID" value="KAI5348116.1"/>
    <property type="molecule type" value="Genomic_DNA"/>
</dbReference>
<evidence type="ECO:0008006" key="6">
    <source>
        <dbReference type="Google" id="ProtNLM"/>
    </source>
</evidence>
<proteinExistence type="predicted"/>
<dbReference type="Proteomes" id="UP001054821">
    <property type="component" value="Chromosome 1"/>
</dbReference>
<comment type="caution">
    <text evidence="4">The sequence shown here is derived from an EMBL/GenBank/DDBJ whole genome shotgun (WGS) entry which is preliminary data.</text>
</comment>
<sequence>MVNSLRLVRYVSPSGSVVIPLLISHEFKQFWFDMYEVDYGSKVMIGDGSVYRVEGTGTIKVKMHDSVVRTLAISTKNDLDDDTQLWHLRLGHMSERAMQELHKQKLLKGVHSCKLDTANIVPWGSSQSAYALIPSDERTKLKLKSLECIFLGFESGVKGFKLWDPVNWKKILSIDVVFDEKTMSMIKVKKPEANEDVVGTKSTITISTSMGLFGDIPSMQPIENIHKVVESNTEVKEFGKQQQTQDKEEEEAQDQVEPHHL</sequence>
<dbReference type="InterPro" id="IPR025724">
    <property type="entry name" value="GAG-pre-integrase_dom"/>
</dbReference>
<evidence type="ECO:0000313" key="5">
    <source>
        <dbReference type="Proteomes" id="UP001054821"/>
    </source>
</evidence>
<name>A0AAD4WRT8_PRUDU</name>
<feature type="domain" description="GAG-pre-integrase" evidence="2">
    <location>
        <begin position="74"/>
        <end position="114"/>
    </location>
</feature>
<evidence type="ECO:0000256" key="1">
    <source>
        <dbReference type="SAM" id="MobiDB-lite"/>
    </source>
</evidence>
<evidence type="ECO:0000313" key="4">
    <source>
        <dbReference type="EMBL" id="KAI5348116.1"/>
    </source>
</evidence>
<evidence type="ECO:0000259" key="3">
    <source>
        <dbReference type="Pfam" id="PF25597"/>
    </source>
</evidence>
<organism evidence="4 5">
    <name type="scientific">Prunus dulcis</name>
    <name type="common">Almond</name>
    <name type="synonym">Amygdalus dulcis</name>
    <dbReference type="NCBI Taxonomy" id="3755"/>
    <lineage>
        <taxon>Eukaryota</taxon>
        <taxon>Viridiplantae</taxon>
        <taxon>Streptophyta</taxon>
        <taxon>Embryophyta</taxon>
        <taxon>Tracheophyta</taxon>
        <taxon>Spermatophyta</taxon>
        <taxon>Magnoliopsida</taxon>
        <taxon>eudicotyledons</taxon>
        <taxon>Gunneridae</taxon>
        <taxon>Pentapetalae</taxon>
        <taxon>rosids</taxon>
        <taxon>fabids</taxon>
        <taxon>Rosales</taxon>
        <taxon>Rosaceae</taxon>
        <taxon>Amygdaloideae</taxon>
        <taxon>Amygdaleae</taxon>
        <taxon>Prunus</taxon>
    </lineage>
</organism>
<feature type="domain" description="Retroviral polymerase SH3-like" evidence="3">
    <location>
        <begin position="129"/>
        <end position="183"/>
    </location>
</feature>
<reference evidence="4 5" key="1">
    <citation type="journal article" date="2022" name="G3 (Bethesda)">
        <title>Whole-genome sequence and methylome profiling of the almond [Prunus dulcis (Mill.) D.A. Webb] cultivar 'Nonpareil'.</title>
        <authorList>
            <person name="D'Amico-Willman K.M."/>
            <person name="Ouma W.Z."/>
            <person name="Meulia T."/>
            <person name="Sideli G.M."/>
            <person name="Gradziel T.M."/>
            <person name="Fresnedo-Ramirez J."/>
        </authorList>
    </citation>
    <scope>NUCLEOTIDE SEQUENCE [LARGE SCALE GENOMIC DNA]</scope>
    <source>
        <strain evidence="4">Clone GOH B32 T37-40</strain>
    </source>
</reference>
<dbReference type="Pfam" id="PF13976">
    <property type="entry name" value="gag_pre-integrs"/>
    <property type="match status" value="1"/>
</dbReference>
<feature type="region of interest" description="Disordered" evidence="1">
    <location>
        <begin position="233"/>
        <end position="261"/>
    </location>
</feature>
<protein>
    <recommendedName>
        <fullName evidence="6">GAG-pre-integrase domain-containing protein</fullName>
    </recommendedName>
</protein>
<keyword evidence="5" id="KW-1185">Reference proteome</keyword>
<dbReference type="AlphaFoldDB" id="A0AAD4WRT8"/>
<gene>
    <name evidence="4" type="ORF">L3X38_001003</name>
</gene>
<dbReference type="InterPro" id="IPR057670">
    <property type="entry name" value="SH3_retrovirus"/>
</dbReference>
<evidence type="ECO:0000259" key="2">
    <source>
        <dbReference type="Pfam" id="PF13976"/>
    </source>
</evidence>
<accession>A0AAD4WRT8</accession>
<dbReference type="Pfam" id="PF25597">
    <property type="entry name" value="SH3_retrovirus"/>
    <property type="match status" value="1"/>
</dbReference>